<feature type="chain" id="PRO_5035471174" evidence="1">
    <location>
        <begin position="19"/>
        <end position="93"/>
    </location>
</feature>
<dbReference type="Proteomes" id="UP000813444">
    <property type="component" value="Unassembled WGS sequence"/>
</dbReference>
<accession>A0A8K0T2C5</accession>
<proteinExistence type="predicted"/>
<keyword evidence="3" id="KW-1185">Reference proteome</keyword>
<dbReference type="EMBL" id="JAGPNK010000001">
    <property type="protein sequence ID" value="KAH7328091.1"/>
    <property type="molecule type" value="Genomic_DNA"/>
</dbReference>
<sequence>MKCFTLIATLLAASLAAADSCNRGGSYCGISLLRKGNYRDHVVETLQAVGQPTDEAHIQNSRFDCLEGGDIAWRQFCAAGCGGADSEDPDYCL</sequence>
<feature type="signal peptide" evidence="1">
    <location>
        <begin position="1"/>
        <end position="18"/>
    </location>
</feature>
<gene>
    <name evidence="2" type="ORF">B0I35DRAFT_416535</name>
</gene>
<protein>
    <submittedName>
        <fullName evidence="2">Uncharacterized protein</fullName>
    </submittedName>
</protein>
<reference evidence="2" key="1">
    <citation type="journal article" date="2021" name="Nat. Commun.">
        <title>Genetic determinants of endophytism in the Arabidopsis root mycobiome.</title>
        <authorList>
            <person name="Mesny F."/>
            <person name="Miyauchi S."/>
            <person name="Thiergart T."/>
            <person name="Pickel B."/>
            <person name="Atanasova L."/>
            <person name="Karlsson M."/>
            <person name="Huettel B."/>
            <person name="Barry K.W."/>
            <person name="Haridas S."/>
            <person name="Chen C."/>
            <person name="Bauer D."/>
            <person name="Andreopoulos W."/>
            <person name="Pangilinan J."/>
            <person name="LaButti K."/>
            <person name="Riley R."/>
            <person name="Lipzen A."/>
            <person name="Clum A."/>
            <person name="Drula E."/>
            <person name="Henrissat B."/>
            <person name="Kohler A."/>
            <person name="Grigoriev I.V."/>
            <person name="Martin F.M."/>
            <person name="Hacquard S."/>
        </authorList>
    </citation>
    <scope>NUCLEOTIDE SEQUENCE</scope>
    <source>
        <strain evidence="2">MPI-CAGE-CH-0235</strain>
    </source>
</reference>
<keyword evidence="1" id="KW-0732">Signal</keyword>
<evidence type="ECO:0000313" key="2">
    <source>
        <dbReference type="EMBL" id="KAH7328091.1"/>
    </source>
</evidence>
<organism evidence="2 3">
    <name type="scientific">Stachybotrys elegans</name>
    <dbReference type="NCBI Taxonomy" id="80388"/>
    <lineage>
        <taxon>Eukaryota</taxon>
        <taxon>Fungi</taxon>
        <taxon>Dikarya</taxon>
        <taxon>Ascomycota</taxon>
        <taxon>Pezizomycotina</taxon>
        <taxon>Sordariomycetes</taxon>
        <taxon>Hypocreomycetidae</taxon>
        <taxon>Hypocreales</taxon>
        <taxon>Stachybotryaceae</taxon>
        <taxon>Stachybotrys</taxon>
    </lineage>
</organism>
<dbReference type="AlphaFoldDB" id="A0A8K0T2C5"/>
<name>A0A8K0T2C5_9HYPO</name>
<evidence type="ECO:0000313" key="3">
    <source>
        <dbReference type="Proteomes" id="UP000813444"/>
    </source>
</evidence>
<comment type="caution">
    <text evidence="2">The sequence shown here is derived from an EMBL/GenBank/DDBJ whole genome shotgun (WGS) entry which is preliminary data.</text>
</comment>
<evidence type="ECO:0000256" key="1">
    <source>
        <dbReference type="SAM" id="SignalP"/>
    </source>
</evidence>
<dbReference type="OrthoDB" id="5145830at2759"/>